<dbReference type="SMART" id="SM00382">
    <property type="entry name" value="AAA"/>
    <property type="match status" value="1"/>
</dbReference>
<comment type="similarity">
    <text evidence="1">Belongs to the ABC transporter superfamily.</text>
</comment>
<evidence type="ECO:0000256" key="4">
    <source>
        <dbReference type="ARBA" id="ARBA00022967"/>
    </source>
</evidence>
<keyword evidence="2" id="KW-0547">Nucleotide-binding</keyword>
<dbReference type="InterPro" id="IPR017871">
    <property type="entry name" value="ABC_transporter-like_CS"/>
</dbReference>
<accession>A0A5C8PQ71</accession>
<dbReference type="GO" id="GO:0005886">
    <property type="term" value="C:plasma membrane"/>
    <property type="evidence" value="ECO:0007669"/>
    <property type="project" value="TreeGrafter"/>
</dbReference>
<evidence type="ECO:0000259" key="5">
    <source>
        <dbReference type="PROSITE" id="PS50893"/>
    </source>
</evidence>
<dbReference type="PROSITE" id="PS50893">
    <property type="entry name" value="ABC_TRANSPORTER_2"/>
    <property type="match status" value="1"/>
</dbReference>
<dbReference type="GO" id="GO:0044874">
    <property type="term" value="P:lipoprotein localization to outer membrane"/>
    <property type="evidence" value="ECO:0007669"/>
    <property type="project" value="TreeGrafter"/>
</dbReference>
<dbReference type="InterPro" id="IPR003439">
    <property type="entry name" value="ABC_transporter-like_ATP-bd"/>
</dbReference>
<keyword evidence="7" id="KW-1185">Reference proteome</keyword>
<dbReference type="EMBL" id="VDUZ01000009">
    <property type="protein sequence ID" value="TXL77082.1"/>
    <property type="molecule type" value="Genomic_DNA"/>
</dbReference>
<evidence type="ECO:0000256" key="1">
    <source>
        <dbReference type="ARBA" id="ARBA00005417"/>
    </source>
</evidence>
<keyword evidence="4" id="KW-1278">Translocase</keyword>
<proteinExistence type="inferred from homology"/>
<gene>
    <name evidence="6" type="ORF">FHP25_09940</name>
</gene>
<dbReference type="GO" id="GO:0022857">
    <property type="term" value="F:transmembrane transporter activity"/>
    <property type="evidence" value="ECO:0007669"/>
    <property type="project" value="TreeGrafter"/>
</dbReference>
<dbReference type="PROSITE" id="PS00211">
    <property type="entry name" value="ABC_TRANSPORTER_1"/>
    <property type="match status" value="1"/>
</dbReference>
<reference evidence="6 7" key="1">
    <citation type="submission" date="2019-06" db="EMBL/GenBank/DDBJ databases">
        <title>New taxonomy in bacterial strain CC-CFT640, isolated from vineyard.</title>
        <authorList>
            <person name="Lin S.-Y."/>
            <person name="Tsai C.-F."/>
            <person name="Young C.-C."/>
        </authorList>
    </citation>
    <scope>NUCLEOTIDE SEQUENCE [LARGE SCALE GENOMIC DNA]</scope>
    <source>
        <strain evidence="6 7">CC-CFT640</strain>
    </source>
</reference>
<dbReference type="GO" id="GO:0089705">
    <property type="term" value="P:protein localization to outer membrane"/>
    <property type="evidence" value="ECO:0007669"/>
    <property type="project" value="TreeGrafter"/>
</dbReference>
<dbReference type="InterPro" id="IPR027417">
    <property type="entry name" value="P-loop_NTPase"/>
</dbReference>
<dbReference type="InterPro" id="IPR003593">
    <property type="entry name" value="AAA+_ATPase"/>
</dbReference>
<feature type="domain" description="ABC transporter" evidence="5">
    <location>
        <begin position="8"/>
        <end position="245"/>
    </location>
</feature>
<dbReference type="PANTHER" id="PTHR24220:SF689">
    <property type="entry name" value="LIPOPROTEIN-RELEASING SYSTEM ATP-BINDING PROTEIN LOLD"/>
    <property type="match status" value="1"/>
</dbReference>
<dbReference type="SUPFAM" id="SSF52540">
    <property type="entry name" value="P-loop containing nucleoside triphosphate hydrolases"/>
    <property type="match status" value="1"/>
</dbReference>
<evidence type="ECO:0000256" key="2">
    <source>
        <dbReference type="ARBA" id="ARBA00022741"/>
    </source>
</evidence>
<name>A0A5C8PQ71_9HYPH</name>
<dbReference type="GO" id="GO:0016887">
    <property type="term" value="F:ATP hydrolysis activity"/>
    <property type="evidence" value="ECO:0007669"/>
    <property type="project" value="InterPro"/>
</dbReference>
<sequence>MGNASPLLSLRGVTKQRLAAGVRFELHVDALDLVAGERIALVGESGSGKSTLLDLVALASRPDDAARFRLQVDDAVANVVTLWRDGASDALAALRARHIGYVPQTGGLFAFLSVFDNIDLPRRLLGLPRDGSVVERLAERLGVADQLRKKPASLSVGQRQRVAIARALAHGPSLVLADEPTASVDPATADIVTNLLLEQAKERGAALLLASHDWARVERLGLARIAPEIARERSDDGVVVRSTFARQS</sequence>
<comment type="caution">
    <text evidence="6">The sequence shown here is derived from an EMBL/GenBank/DDBJ whole genome shotgun (WGS) entry which is preliminary data.</text>
</comment>
<evidence type="ECO:0000313" key="7">
    <source>
        <dbReference type="Proteomes" id="UP000321638"/>
    </source>
</evidence>
<dbReference type="Gene3D" id="3.40.50.300">
    <property type="entry name" value="P-loop containing nucleotide triphosphate hydrolases"/>
    <property type="match status" value="1"/>
</dbReference>
<dbReference type="OrthoDB" id="9802264at2"/>
<dbReference type="AlphaFoldDB" id="A0A5C8PQ71"/>
<protein>
    <submittedName>
        <fullName evidence="6">ATP-binding cassette domain-containing protein</fullName>
    </submittedName>
</protein>
<dbReference type="PANTHER" id="PTHR24220">
    <property type="entry name" value="IMPORT ATP-BINDING PROTEIN"/>
    <property type="match status" value="1"/>
</dbReference>
<dbReference type="GO" id="GO:0005524">
    <property type="term" value="F:ATP binding"/>
    <property type="evidence" value="ECO:0007669"/>
    <property type="project" value="UniProtKB-KW"/>
</dbReference>
<dbReference type="RefSeq" id="WP_147846782.1">
    <property type="nucleotide sequence ID" value="NZ_VDUZ01000009.1"/>
</dbReference>
<organism evidence="6 7">
    <name type="scientific">Vineibacter terrae</name>
    <dbReference type="NCBI Taxonomy" id="2586908"/>
    <lineage>
        <taxon>Bacteria</taxon>
        <taxon>Pseudomonadati</taxon>
        <taxon>Pseudomonadota</taxon>
        <taxon>Alphaproteobacteria</taxon>
        <taxon>Hyphomicrobiales</taxon>
        <taxon>Vineibacter</taxon>
    </lineage>
</organism>
<evidence type="ECO:0000256" key="3">
    <source>
        <dbReference type="ARBA" id="ARBA00022840"/>
    </source>
</evidence>
<dbReference type="InterPro" id="IPR015854">
    <property type="entry name" value="ABC_transpr_LolD-like"/>
</dbReference>
<evidence type="ECO:0000313" key="6">
    <source>
        <dbReference type="EMBL" id="TXL77082.1"/>
    </source>
</evidence>
<dbReference type="Proteomes" id="UP000321638">
    <property type="component" value="Unassembled WGS sequence"/>
</dbReference>
<dbReference type="Pfam" id="PF00005">
    <property type="entry name" value="ABC_tran"/>
    <property type="match status" value="1"/>
</dbReference>
<keyword evidence="3 6" id="KW-0067">ATP-binding</keyword>